<accession>A0A6J8CQ61</accession>
<keyword evidence="2" id="KW-1185">Reference proteome</keyword>
<evidence type="ECO:0000313" key="2">
    <source>
        <dbReference type="Proteomes" id="UP000507470"/>
    </source>
</evidence>
<name>A0A6J8CQ61_MYTCO</name>
<organism evidence="1 2">
    <name type="scientific">Mytilus coruscus</name>
    <name type="common">Sea mussel</name>
    <dbReference type="NCBI Taxonomy" id="42192"/>
    <lineage>
        <taxon>Eukaryota</taxon>
        <taxon>Metazoa</taxon>
        <taxon>Spiralia</taxon>
        <taxon>Lophotrochozoa</taxon>
        <taxon>Mollusca</taxon>
        <taxon>Bivalvia</taxon>
        <taxon>Autobranchia</taxon>
        <taxon>Pteriomorphia</taxon>
        <taxon>Mytilida</taxon>
        <taxon>Mytiloidea</taxon>
        <taxon>Mytilidae</taxon>
        <taxon>Mytilinae</taxon>
        <taxon>Mytilus</taxon>
    </lineage>
</organism>
<proteinExistence type="predicted"/>
<reference evidence="1 2" key="1">
    <citation type="submission" date="2020-06" db="EMBL/GenBank/DDBJ databases">
        <authorList>
            <person name="Li R."/>
            <person name="Bekaert M."/>
        </authorList>
    </citation>
    <scope>NUCLEOTIDE SEQUENCE [LARGE SCALE GENOMIC DNA]</scope>
    <source>
        <strain evidence="2">wild</strain>
    </source>
</reference>
<dbReference type="Proteomes" id="UP000507470">
    <property type="component" value="Unassembled WGS sequence"/>
</dbReference>
<dbReference type="AlphaFoldDB" id="A0A6J8CQ61"/>
<protein>
    <submittedName>
        <fullName evidence="1">Uncharacterized protein</fullName>
    </submittedName>
</protein>
<gene>
    <name evidence="1" type="ORF">MCOR_33017</name>
</gene>
<evidence type="ECO:0000313" key="1">
    <source>
        <dbReference type="EMBL" id="CAC5398658.1"/>
    </source>
</evidence>
<dbReference type="EMBL" id="CACVKT020005967">
    <property type="protein sequence ID" value="CAC5398658.1"/>
    <property type="molecule type" value="Genomic_DNA"/>
</dbReference>
<dbReference type="OrthoDB" id="7476844at2759"/>
<sequence>MLKYVKSNSPHEGVLNFNHMIKTSSMADVAMQKLFHARKMRRLRPGKGKFSNDHLWKRFRFERNTIDLLGIELKHKLERDWTRQGEGLDGHIQWSSDNRKKWPVLAVFRLYVIAYRAVFMETDNTPLCLIYVYVPSENKDIDNEYKDTLAQMTEIIYKKKKIQEQSSYTAMRRLEWVFTSIKHIS</sequence>